<protein>
    <submittedName>
        <fullName evidence="2">Uncharacterized protein</fullName>
    </submittedName>
</protein>
<dbReference type="EMBL" id="ACIO01000414">
    <property type="protein sequence ID" value="EFC97265.1"/>
    <property type="molecule type" value="Genomic_DNA"/>
</dbReference>
<reference evidence="2 3" key="1">
    <citation type="submission" date="2010-01" db="EMBL/GenBank/DDBJ databases">
        <authorList>
            <person name="Weinstock G."/>
            <person name="Sodergren E."/>
            <person name="Clifton S."/>
            <person name="Fulton L."/>
            <person name="Fulton B."/>
            <person name="Courtney L."/>
            <person name="Fronick C."/>
            <person name="Harrison M."/>
            <person name="Strong C."/>
            <person name="Farmer C."/>
            <person name="Delahaunty K."/>
            <person name="Markovic C."/>
            <person name="Hall O."/>
            <person name="Minx P."/>
            <person name="Tomlinson C."/>
            <person name="Mitreva M."/>
            <person name="Nelson J."/>
            <person name="Hou S."/>
            <person name="Wollam A."/>
            <person name="Pepin K.H."/>
            <person name="Johnson M."/>
            <person name="Bhonagiri V."/>
            <person name="Nash W.E."/>
            <person name="Warren W."/>
            <person name="Chinwalla A."/>
            <person name="Mardis E.R."/>
            <person name="Wilson R.K."/>
        </authorList>
    </citation>
    <scope>NUCLEOTIDE SEQUENCE [LARGE SCALE GENOMIC DNA]</scope>
    <source>
        <strain evidence="2 3">DSM 13479</strain>
    </source>
</reference>
<name>D3ALP4_9FIRM</name>
<dbReference type="AlphaFoldDB" id="D3ALP4"/>
<organism evidence="2 3">
    <name type="scientific">Hungatella hathewayi DSM 13479</name>
    <dbReference type="NCBI Taxonomy" id="566550"/>
    <lineage>
        <taxon>Bacteria</taxon>
        <taxon>Bacillati</taxon>
        <taxon>Bacillota</taxon>
        <taxon>Clostridia</taxon>
        <taxon>Lachnospirales</taxon>
        <taxon>Lachnospiraceae</taxon>
        <taxon>Hungatella</taxon>
    </lineage>
</organism>
<sequence>MRFSNSHPLLNKSHNAIKKQKSAKNTHDIYYMIRNKKSKQYLSGR</sequence>
<evidence type="ECO:0000256" key="1">
    <source>
        <dbReference type="SAM" id="MobiDB-lite"/>
    </source>
</evidence>
<accession>D3ALP4</accession>
<proteinExistence type="predicted"/>
<feature type="compositionally biased region" description="Polar residues" evidence="1">
    <location>
        <begin position="1"/>
        <end position="14"/>
    </location>
</feature>
<dbReference type="Proteomes" id="UP000004968">
    <property type="component" value="Unassembled WGS sequence"/>
</dbReference>
<feature type="compositionally biased region" description="Basic residues" evidence="1">
    <location>
        <begin position="15"/>
        <end position="24"/>
    </location>
</feature>
<gene>
    <name evidence="2" type="ORF">CLOSTHATH_04540</name>
</gene>
<comment type="caution">
    <text evidence="2">The sequence shown here is derived from an EMBL/GenBank/DDBJ whole genome shotgun (WGS) entry which is preliminary data.</text>
</comment>
<evidence type="ECO:0000313" key="3">
    <source>
        <dbReference type="Proteomes" id="UP000004968"/>
    </source>
</evidence>
<feature type="region of interest" description="Disordered" evidence="1">
    <location>
        <begin position="1"/>
        <end position="24"/>
    </location>
</feature>
<dbReference type="HOGENOM" id="CLU_3200728_0_0_9"/>
<evidence type="ECO:0000313" key="2">
    <source>
        <dbReference type="EMBL" id="EFC97265.1"/>
    </source>
</evidence>